<dbReference type="SUPFAM" id="SSF53474">
    <property type="entry name" value="alpha/beta-Hydrolases"/>
    <property type="match status" value="1"/>
</dbReference>
<keyword evidence="2" id="KW-0472">Membrane</keyword>
<keyword evidence="2" id="KW-1133">Transmembrane helix</keyword>
<protein>
    <recommendedName>
        <fullName evidence="3">Fungal lipase-type domain-containing protein</fullName>
    </recommendedName>
</protein>
<name>A0AAW1P0M0_9CHLO</name>
<evidence type="ECO:0000313" key="5">
    <source>
        <dbReference type="Proteomes" id="UP001465755"/>
    </source>
</evidence>
<feature type="region of interest" description="Disordered" evidence="1">
    <location>
        <begin position="489"/>
        <end position="532"/>
    </location>
</feature>
<evidence type="ECO:0000259" key="3">
    <source>
        <dbReference type="Pfam" id="PF01764"/>
    </source>
</evidence>
<feature type="domain" description="Fungal lipase-type" evidence="3">
    <location>
        <begin position="639"/>
        <end position="780"/>
    </location>
</feature>
<feature type="transmembrane region" description="Helical" evidence="2">
    <location>
        <begin position="148"/>
        <end position="167"/>
    </location>
</feature>
<feature type="region of interest" description="Disordered" evidence="1">
    <location>
        <begin position="939"/>
        <end position="959"/>
    </location>
</feature>
<evidence type="ECO:0000256" key="1">
    <source>
        <dbReference type="SAM" id="MobiDB-lite"/>
    </source>
</evidence>
<dbReference type="PANTHER" id="PTHR45856">
    <property type="entry name" value="ALPHA/BETA-HYDROLASES SUPERFAMILY PROTEIN"/>
    <property type="match status" value="1"/>
</dbReference>
<evidence type="ECO:0000313" key="4">
    <source>
        <dbReference type="EMBL" id="KAK9801989.1"/>
    </source>
</evidence>
<keyword evidence="5" id="KW-1185">Reference proteome</keyword>
<dbReference type="Pfam" id="PF01764">
    <property type="entry name" value="Lipase_3"/>
    <property type="match status" value="1"/>
</dbReference>
<gene>
    <name evidence="4" type="ORF">WJX73_007271</name>
</gene>
<feature type="transmembrane region" description="Helical" evidence="2">
    <location>
        <begin position="103"/>
        <end position="128"/>
    </location>
</feature>
<feature type="compositionally biased region" description="Polar residues" evidence="1">
    <location>
        <begin position="497"/>
        <end position="531"/>
    </location>
</feature>
<feature type="transmembrane region" description="Helical" evidence="2">
    <location>
        <begin position="265"/>
        <end position="285"/>
    </location>
</feature>
<dbReference type="InterPro" id="IPR002921">
    <property type="entry name" value="Fungal_lipase-type"/>
</dbReference>
<reference evidence="4 5" key="1">
    <citation type="journal article" date="2024" name="Nat. Commun.">
        <title>Phylogenomics reveals the evolutionary origins of lichenization in chlorophyte algae.</title>
        <authorList>
            <person name="Puginier C."/>
            <person name="Libourel C."/>
            <person name="Otte J."/>
            <person name="Skaloud P."/>
            <person name="Haon M."/>
            <person name="Grisel S."/>
            <person name="Petersen M."/>
            <person name="Berrin J.G."/>
            <person name="Delaux P.M."/>
            <person name="Dal Grande F."/>
            <person name="Keller J."/>
        </authorList>
    </citation>
    <scope>NUCLEOTIDE SEQUENCE [LARGE SCALE GENOMIC DNA]</scope>
    <source>
        <strain evidence="4 5">SAG 2036</strain>
    </source>
</reference>
<dbReference type="InterPro" id="IPR029058">
    <property type="entry name" value="AB_hydrolase_fold"/>
</dbReference>
<feature type="transmembrane region" description="Helical" evidence="2">
    <location>
        <begin position="20"/>
        <end position="39"/>
    </location>
</feature>
<dbReference type="Proteomes" id="UP001465755">
    <property type="component" value="Unassembled WGS sequence"/>
</dbReference>
<dbReference type="AlphaFoldDB" id="A0AAW1P0M0"/>
<feature type="transmembrane region" description="Helical" evidence="2">
    <location>
        <begin position="306"/>
        <end position="327"/>
    </location>
</feature>
<feature type="transmembrane region" description="Helical" evidence="2">
    <location>
        <begin position="211"/>
        <end position="230"/>
    </location>
</feature>
<keyword evidence="2" id="KW-0812">Transmembrane</keyword>
<dbReference type="GO" id="GO:0006629">
    <property type="term" value="P:lipid metabolic process"/>
    <property type="evidence" value="ECO:0007669"/>
    <property type="project" value="InterPro"/>
</dbReference>
<evidence type="ECO:0000256" key="2">
    <source>
        <dbReference type="SAM" id="Phobius"/>
    </source>
</evidence>
<dbReference type="EMBL" id="JALJOQ010000073">
    <property type="protein sequence ID" value="KAK9801989.1"/>
    <property type="molecule type" value="Genomic_DNA"/>
</dbReference>
<dbReference type="PANTHER" id="PTHR45856:SF24">
    <property type="entry name" value="FUNGAL LIPASE-LIKE DOMAIN-CONTAINING PROTEIN"/>
    <property type="match status" value="1"/>
</dbReference>
<dbReference type="InterPro" id="IPR051218">
    <property type="entry name" value="Sec_MonoDiacylglyc_Lipase"/>
</dbReference>
<accession>A0AAW1P0M0</accession>
<dbReference type="CDD" id="cd00519">
    <property type="entry name" value="Lipase_3"/>
    <property type="match status" value="1"/>
</dbReference>
<organism evidence="4 5">
    <name type="scientific">Symbiochloris irregularis</name>
    <dbReference type="NCBI Taxonomy" id="706552"/>
    <lineage>
        <taxon>Eukaryota</taxon>
        <taxon>Viridiplantae</taxon>
        <taxon>Chlorophyta</taxon>
        <taxon>core chlorophytes</taxon>
        <taxon>Trebouxiophyceae</taxon>
        <taxon>Trebouxiales</taxon>
        <taxon>Trebouxiaceae</taxon>
        <taxon>Symbiochloris</taxon>
    </lineage>
</organism>
<dbReference type="Gene3D" id="3.40.50.1820">
    <property type="entry name" value="alpha/beta hydrolase"/>
    <property type="match status" value="1"/>
</dbReference>
<feature type="transmembrane region" description="Helical" evidence="2">
    <location>
        <begin position="59"/>
        <end position="82"/>
    </location>
</feature>
<sequence length="959" mass="107762">MERKQVVLRVELVTGLEAKIRNLVTSGIITLAWIVVILLTIWKSILQDKAPDSLISSPVYVITLVCFSSVFWVPLCTRILIFSRRVIATVREGHFWAPRRKRMATLAFAAGITQLINCSCWIAPHALFLSGIHKTPHRCHYFSPAVDALAVVRWTCWNTTFLIWWIMGHSLEAWAPNAKSRSVFKAGVDPAVVLHGKMVLDTPWSYHRYKLILWVLYEVFVILLVVPIFAPTSPPIVTPGHADDCTKWDYVARCANSRVTNWPAIPMAVLQGVYAHFYTVKIIIVHRQLRMRLMRDMRAAKVLWRVQAEGILIAFQALWFSFNILWFNNSGSCWSYITSWPGLFPLQLIGVGVAWDQLWLFMPKSPNEDPIIQAWLQEYAWTEVDQAQQTASRNARANTEQEEAALSKQPLFCFETALKLHVFSCLAYTEVGQKGSEGGEEWWKGMSWREKSQSLDGSGQGLVRGQMHASLPSELCSEDILGMAEGPEEADWAAEPTGSQKVDQDGLPSTSKPAPRVSTDSRASEATSNEEVLTRGLLREGETDYDMLPSTSEAMPEGMDDARHSYEFSSNWDGSEADVEAGHLGRAARAYRRHQWHRQRAQRLLRTAMGVYGLKDLRTFWDEQRDTKALLAWNHSTVVIAFRGTQSIRNAWSDLQVWRTPHPPMRGRQWLGTCPMVHTGFYGAWTSKGLDAQVLKHLQGLVDDGAIQPDACVRITGHSLGGALALLAAFDIAKAHPAFRMQVVTFGCPYPGNYAFCREYDALIPNTWHVINKRDPVPRAGKFVCLFKRPGHRVLINLKGELVVRPNALELQLQRSTRLDHHTTFAYRAALLSICLAQFSSCGLPGGAAGILGLSKSAYLCEDLQRDGLDFHRLRRISRWGMVGSSRLAPPTPAELRKLMMSRQPHAASGGTSGCGAWKPRAATSPWIREPRVTQKALETYRESLQEGEDEEETAKGKL</sequence>
<proteinExistence type="predicted"/>
<comment type="caution">
    <text evidence="4">The sequence shown here is derived from an EMBL/GenBank/DDBJ whole genome shotgun (WGS) entry which is preliminary data.</text>
</comment>